<evidence type="ECO:0000256" key="5">
    <source>
        <dbReference type="ARBA" id="ARBA00022741"/>
    </source>
</evidence>
<dbReference type="GO" id="GO:0005524">
    <property type="term" value="F:ATP binding"/>
    <property type="evidence" value="ECO:0007669"/>
    <property type="project" value="UniProtKB-UniRule"/>
</dbReference>
<feature type="binding site" evidence="13">
    <location>
        <position position="934"/>
    </location>
    <ligand>
        <name>ATP</name>
        <dbReference type="ChEBI" id="CHEBI:30616"/>
    </ligand>
</feature>
<keyword evidence="7 14" id="KW-0460">Magnesium</keyword>
<evidence type="ECO:0000256" key="1">
    <source>
        <dbReference type="ARBA" id="ARBA00004141"/>
    </source>
</evidence>
<keyword evidence="9 15" id="KW-1133">Transmembrane helix</keyword>
<evidence type="ECO:0000313" key="19">
    <source>
        <dbReference type="WBParaSite" id="MBELARI_LOCUS18659"/>
    </source>
</evidence>
<dbReference type="Gene3D" id="1.20.1110.10">
    <property type="entry name" value="Calcium-transporting ATPase, transmembrane domain"/>
    <property type="match status" value="1"/>
</dbReference>
<proteinExistence type="inferred from homology"/>
<dbReference type="GO" id="GO:0045332">
    <property type="term" value="P:phospholipid translocation"/>
    <property type="evidence" value="ECO:0007669"/>
    <property type="project" value="TreeGrafter"/>
</dbReference>
<feature type="domain" description="CRIB" evidence="17">
    <location>
        <begin position="627"/>
        <end position="644"/>
    </location>
</feature>
<keyword evidence="10 15" id="KW-0472">Membrane</keyword>
<name>A0AAF3EWS6_9BILA</name>
<feature type="binding site" evidence="14">
    <location>
        <position position="436"/>
    </location>
    <ligand>
        <name>Mg(2+)</name>
        <dbReference type="ChEBI" id="CHEBI:18420"/>
    </ligand>
</feature>
<keyword evidence="3 15" id="KW-0812">Transmembrane</keyword>
<reference evidence="19" key="1">
    <citation type="submission" date="2024-02" db="UniProtKB">
        <authorList>
            <consortium name="WormBaseParasite"/>
        </authorList>
    </citation>
    <scope>IDENTIFICATION</scope>
</reference>
<dbReference type="NCBIfam" id="TIGR01652">
    <property type="entry name" value="ATPase-Plipid"/>
    <property type="match status" value="1"/>
</dbReference>
<evidence type="ECO:0000256" key="6">
    <source>
        <dbReference type="ARBA" id="ARBA00022840"/>
    </source>
</evidence>
<feature type="transmembrane region" description="Helical" evidence="15">
    <location>
        <begin position="91"/>
        <end position="108"/>
    </location>
</feature>
<dbReference type="InterPro" id="IPR018303">
    <property type="entry name" value="ATPase_P-typ_P_site"/>
</dbReference>
<dbReference type="GO" id="GO:0140326">
    <property type="term" value="F:ATPase-coupled intramembrane lipid transporter activity"/>
    <property type="evidence" value="ECO:0007669"/>
    <property type="project" value="UniProtKB-EC"/>
</dbReference>
<feature type="transmembrane region" description="Helical" evidence="15">
    <location>
        <begin position="1157"/>
        <end position="1182"/>
    </location>
</feature>
<comment type="cofactor">
    <cofactor evidence="14">
        <name>Mg(2+)</name>
        <dbReference type="ChEBI" id="CHEBI:18420"/>
    </cofactor>
</comment>
<feature type="region of interest" description="Disordered" evidence="16">
    <location>
        <begin position="634"/>
        <end position="653"/>
    </location>
</feature>
<feature type="compositionally biased region" description="Polar residues" evidence="16">
    <location>
        <begin position="749"/>
        <end position="758"/>
    </location>
</feature>
<dbReference type="InterPro" id="IPR032631">
    <property type="entry name" value="P-type_ATPase_N"/>
</dbReference>
<evidence type="ECO:0000256" key="14">
    <source>
        <dbReference type="PIRSR" id="PIRSR606539-3"/>
    </source>
</evidence>
<dbReference type="InterPro" id="IPR000095">
    <property type="entry name" value="CRIB_dom"/>
</dbReference>
<dbReference type="SUPFAM" id="SSF81660">
    <property type="entry name" value="Metal cation-transporting ATPase, ATP-binding domain N"/>
    <property type="match status" value="1"/>
</dbReference>
<feature type="transmembrane region" description="Helical" evidence="15">
    <location>
        <begin position="1053"/>
        <end position="1070"/>
    </location>
</feature>
<dbReference type="InterPro" id="IPR036412">
    <property type="entry name" value="HAD-like_sf"/>
</dbReference>
<feature type="transmembrane region" description="Helical" evidence="15">
    <location>
        <begin position="1128"/>
        <end position="1150"/>
    </location>
</feature>
<dbReference type="NCBIfam" id="TIGR01494">
    <property type="entry name" value="ATPase_P-type"/>
    <property type="match status" value="1"/>
</dbReference>
<dbReference type="SFLD" id="SFLDG00002">
    <property type="entry name" value="C1.7:_P-type_atpase_like"/>
    <property type="match status" value="1"/>
</dbReference>
<dbReference type="InterPro" id="IPR044492">
    <property type="entry name" value="P_typ_ATPase_HD_dom"/>
</dbReference>
<feature type="binding site" evidence="13">
    <location>
        <position position="862"/>
    </location>
    <ligand>
        <name>ATP</name>
        <dbReference type="ChEBI" id="CHEBI:30616"/>
    </ligand>
</feature>
<feature type="compositionally biased region" description="Basic residues" evidence="16">
    <location>
        <begin position="636"/>
        <end position="646"/>
    </location>
</feature>
<dbReference type="PROSITE" id="PS00154">
    <property type="entry name" value="ATPASE_E1_E2"/>
    <property type="match status" value="1"/>
</dbReference>
<dbReference type="InterPro" id="IPR023214">
    <property type="entry name" value="HAD_sf"/>
</dbReference>
<feature type="binding site" evidence="13">
    <location>
        <position position="437"/>
    </location>
    <ligand>
        <name>ATP</name>
        <dbReference type="ChEBI" id="CHEBI:30616"/>
    </ligand>
</feature>
<evidence type="ECO:0000256" key="7">
    <source>
        <dbReference type="ARBA" id="ARBA00022842"/>
    </source>
</evidence>
<evidence type="ECO:0000259" key="17">
    <source>
        <dbReference type="PROSITE" id="PS50108"/>
    </source>
</evidence>
<organism evidence="18 19">
    <name type="scientific">Mesorhabditis belari</name>
    <dbReference type="NCBI Taxonomy" id="2138241"/>
    <lineage>
        <taxon>Eukaryota</taxon>
        <taxon>Metazoa</taxon>
        <taxon>Ecdysozoa</taxon>
        <taxon>Nematoda</taxon>
        <taxon>Chromadorea</taxon>
        <taxon>Rhabditida</taxon>
        <taxon>Rhabditina</taxon>
        <taxon>Rhabditomorpha</taxon>
        <taxon>Rhabditoidea</taxon>
        <taxon>Rhabditidae</taxon>
        <taxon>Mesorhabditinae</taxon>
        <taxon>Mesorhabditis</taxon>
    </lineage>
</organism>
<dbReference type="Gene3D" id="3.40.1110.10">
    <property type="entry name" value="Calcium-transporting ATPase, cytoplasmic domain N"/>
    <property type="match status" value="2"/>
</dbReference>
<evidence type="ECO:0000256" key="16">
    <source>
        <dbReference type="SAM" id="MobiDB-lite"/>
    </source>
</evidence>
<keyword evidence="6 13" id="KW-0067">ATP-binding</keyword>
<feature type="transmembrane region" description="Helical" evidence="15">
    <location>
        <begin position="368"/>
        <end position="390"/>
    </location>
</feature>
<dbReference type="PANTHER" id="PTHR24092:SF215">
    <property type="entry name" value="PHOSPHOLIPID-TRANSPORTING ATPASE"/>
    <property type="match status" value="1"/>
</dbReference>
<dbReference type="SFLD" id="SFLDS00003">
    <property type="entry name" value="Haloacid_Dehalogenase"/>
    <property type="match status" value="1"/>
</dbReference>
<dbReference type="EC" id="7.6.2.1" evidence="15"/>
<dbReference type="FunFam" id="2.70.150.10:FF:000054">
    <property type="entry name" value="Phospholipid-transporting ATPase"/>
    <property type="match status" value="1"/>
</dbReference>
<feature type="binding site" evidence="13">
    <location>
        <position position="436"/>
    </location>
    <ligand>
        <name>ATP</name>
        <dbReference type="ChEBI" id="CHEBI:30616"/>
    </ligand>
</feature>
<feature type="binding site" evidence="13">
    <location>
        <position position="963"/>
    </location>
    <ligand>
        <name>ATP</name>
        <dbReference type="ChEBI" id="CHEBI:30616"/>
    </ligand>
</feature>
<evidence type="ECO:0000256" key="8">
    <source>
        <dbReference type="ARBA" id="ARBA00022967"/>
    </source>
</evidence>
<keyword evidence="18" id="KW-1185">Reference proteome</keyword>
<comment type="subcellular location">
    <subcellularLocation>
        <location evidence="1 15">Membrane</location>
        <topology evidence="1 15">Multi-pass membrane protein</topology>
    </subcellularLocation>
</comment>
<feature type="binding site" evidence="13">
    <location>
        <position position="702"/>
    </location>
    <ligand>
        <name>ATP</name>
        <dbReference type="ChEBI" id="CHEBI:30616"/>
    </ligand>
</feature>
<accession>A0AAF3EWS6</accession>
<feature type="binding site" evidence="14">
    <location>
        <position position="960"/>
    </location>
    <ligand>
        <name>Mg(2+)</name>
        <dbReference type="ChEBI" id="CHEBI:18420"/>
    </ligand>
</feature>
<evidence type="ECO:0000256" key="12">
    <source>
        <dbReference type="PIRSR" id="PIRSR606539-1"/>
    </source>
</evidence>
<feature type="transmembrane region" description="Helical" evidence="15">
    <location>
        <begin position="1100"/>
        <end position="1122"/>
    </location>
</feature>
<evidence type="ECO:0000256" key="13">
    <source>
        <dbReference type="PIRSR" id="PIRSR606539-2"/>
    </source>
</evidence>
<feature type="binding site" evidence="14">
    <location>
        <position position="438"/>
    </location>
    <ligand>
        <name>Mg(2+)</name>
        <dbReference type="ChEBI" id="CHEBI:18420"/>
    </ligand>
</feature>
<dbReference type="SUPFAM" id="SSF56784">
    <property type="entry name" value="HAD-like"/>
    <property type="match status" value="1"/>
</dbReference>
<comment type="catalytic activity">
    <reaction evidence="11 15">
        <text>ATP + H2O + phospholipidSide 1 = ADP + phosphate + phospholipidSide 2.</text>
        <dbReference type="EC" id="7.6.2.1"/>
    </reaction>
</comment>
<feature type="binding site" evidence="13">
    <location>
        <position position="964"/>
    </location>
    <ligand>
        <name>ATP</name>
        <dbReference type="ChEBI" id="CHEBI:30616"/>
    </ligand>
</feature>
<protein>
    <recommendedName>
        <fullName evidence="15">Phospholipid-transporting ATPase</fullName>
        <ecNumber evidence="15">7.6.2.1</ecNumber>
    </recommendedName>
</protein>
<dbReference type="Pfam" id="PF16209">
    <property type="entry name" value="PhoLip_ATPase_N"/>
    <property type="match status" value="1"/>
</dbReference>
<evidence type="ECO:0000256" key="9">
    <source>
        <dbReference type="ARBA" id="ARBA00022989"/>
    </source>
</evidence>
<dbReference type="SFLD" id="SFLDF00027">
    <property type="entry name" value="p-type_atpase"/>
    <property type="match status" value="1"/>
</dbReference>
<dbReference type="InterPro" id="IPR008250">
    <property type="entry name" value="ATPase_P-typ_transduc_dom_A_sf"/>
</dbReference>
<dbReference type="Proteomes" id="UP000887575">
    <property type="component" value="Unassembled WGS sequence"/>
</dbReference>
<sequence>MLSHHHKNSSLWVPGRPPVTQTLTQLNPLQVFQREQAPIEDFRHVQPNAIHQAERYCTPNYKKYKNNRISTTKYTLLTFPFKNLWEQFHRWANWFFVIIIVLNLFPEFAAFNRFLGIIPVACILIATAIKDIFEDLRRYRMDKKINESTCLVWDHVHLQFRRMQWQHILVGDYVHISNNELFPADILLLRSSDASGTCFIETSNLDGETSLKQKAVPKTIVSLSEDQNTKFQDLHPKMPIDHHCMHPSKSLQEMCGYVEDAQRQKENFSKDHMLWRGCRLRNTTFVEGLVLYAGPDTKVMLNNGRPKPKRSQIEHLTNKFILVCFLILIIMCMIGSAGSAITTAQNHNRNGSAIYETEPENPWWQEGIYSIGTFIINYQVLVPLSLYITVELIKLGLVFLMQQDVHLYHGEKDQRVQVRNLTIPEELGQVTHVLSDKTGTVTENIMIFRRCAFDNFDYGTPAGVHAHQRLPSTGLHPTDELRVRVLSTWRLDESLQNFFTNLAICNTVVVNREHRDMLEVGQYEDGVYTIDNSSFYTVTEPEFLERQERYRIHKERAIRFVDEEEPVPNWQAVISNSDTTLDAITSEDEEENSDEKSAGQRLSRVSTFSQRLSHSIRNFLPRISSIISSPASSVHNFRHKHHKGPKTKKESRYEAESPDELALVEGAAQYGFVLQERGATHVTLQFPDQQNQRIEVLRVLPFDANRKRMSIIIKGKSGPILYTKGADASMLTRLRDGATPPVFDESENETSSARSIGASQMSPDKARALLGHYAGKGLRTLVYGMRRLTWDEYQEFSSAYQFIEMDTTSEREMMLAQKADEIESNLTLLGVTGVEDKLQEGVSDTISSLREAGLQVWLLTGDKLETAENIARSCGLFDPRHPEVNVSTRDDLPNISGIGRCNIKLNPQALTILKENDTTLLDIVQRSASVLCYRMTPSEKSEVVACVKKNFGGRVLAIGDGANDVPMIQAAHVGVGVSGNEGMQAVMASDFAIARFRFLKRLLLIHGHWNYDRIANTYLYFLYKNALLVFIIFFCQFYSLYSGESPMDPIYSMLYSIVFTSVQPIIYGMYDQAYEGRLLIERPSLYRKTMEGQCYSWKLFFFNILDALYQAAVCYYCAHIWAVNTSVGLWEFGFVLATSMFLCNTFHLALEVRCWTWPIWVIFAFFTVLHFVFFLAYHAVIGPWSGLYGPPVLVSFRLMMQASFYIVELLTVVTALIPRLLYRVYLSKLEGKLGSELSFCGLSI</sequence>
<feature type="binding site" evidence="13">
    <location>
        <position position="860"/>
    </location>
    <ligand>
        <name>ATP</name>
        <dbReference type="ChEBI" id="CHEBI:30616"/>
    </ligand>
</feature>
<feature type="binding site" evidence="13">
    <location>
        <position position="779"/>
    </location>
    <ligand>
        <name>ATP</name>
        <dbReference type="ChEBI" id="CHEBI:30616"/>
    </ligand>
</feature>
<keyword evidence="4 14" id="KW-0479">Metal-binding</keyword>
<dbReference type="WBParaSite" id="MBELARI_LOCUS18659">
    <property type="protein sequence ID" value="MBELARI_LOCUS18659"/>
    <property type="gene ID" value="MBELARI_LOCUS18659"/>
</dbReference>
<dbReference type="InterPro" id="IPR032630">
    <property type="entry name" value="P_typ_ATPase_c"/>
</dbReference>
<feature type="transmembrane region" description="Helical" evidence="15">
    <location>
        <begin position="114"/>
        <end position="133"/>
    </location>
</feature>
<feature type="region of interest" description="Disordered" evidence="16">
    <location>
        <begin position="738"/>
        <end position="758"/>
    </location>
</feature>
<feature type="binding site" evidence="14">
    <location>
        <position position="964"/>
    </location>
    <ligand>
        <name>Mg(2+)</name>
        <dbReference type="ChEBI" id="CHEBI:18420"/>
    </ligand>
</feature>
<evidence type="ECO:0000256" key="2">
    <source>
        <dbReference type="ARBA" id="ARBA00008109"/>
    </source>
</evidence>
<feature type="active site" description="4-aspartylphosphate intermediate" evidence="12">
    <location>
        <position position="436"/>
    </location>
</feature>
<dbReference type="PROSITE" id="PS50108">
    <property type="entry name" value="CRIB"/>
    <property type="match status" value="1"/>
</dbReference>
<dbReference type="GO" id="GO:0005886">
    <property type="term" value="C:plasma membrane"/>
    <property type="evidence" value="ECO:0007669"/>
    <property type="project" value="TreeGrafter"/>
</dbReference>
<evidence type="ECO:0000256" key="3">
    <source>
        <dbReference type="ARBA" id="ARBA00022692"/>
    </source>
</evidence>
<evidence type="ECO:0000256" key="15">
    <source>
        <dbReference type="RuleBase" id="RU362033"/>
    </source>
</evidence>
<evidence type="ECO:0000256" key="11">
    <source>
        <dbReference type="ARBA" id="ARBA00034036"/>
    </source>
</evidence>
<dbReference type="SUPFAM" id="SSF81653">
    <property type="entry name" value="Calcium ATPase, transduction domain A"/>
    <property type="match status" value="1"/>
</dbReference>
<feature type="transmembrane region" description="Helical" evidence="15">
    <location>
        <begin position="1202"/>
        <end position="1222"/>
    </location>
</feature>
<dbReference type="InterPro" id="IPR006539">
    <property type="entry name" value="P-type_ATPase_IV"/>
</dbReference>
<dbReference type="Gene3D" id="3.40.50.1000">
    <property type="entry name" value="HAD superfamily/HAD-like"/>
    <property type="match status" value="2"/>
</dbReference>
<feature type="binding site" evidence="13">
    <location>
        <position position="861"/>
    </location>
    <ligand>
        <name>ATP</name>
        <dbReference type="ChEBI" id="CHEBI:30616"/>
    </ligand>
</feature>
<dbReference type="GO" id="GO:0000287">
    <property type="term" value="F:magnesium ion binding"/>
    <property type="evidence" value="ECO:0007669"/>
    <property type="project" value="UniProtKB-UniRule"/>
</dbReference>
<feature type="binding site" evidence="13">
    <location>
        <position position="660"/>
    </location>
    <ligand>
        <name>ATP</name>
        <dbReference type="ChEBI" id="CHEBI:30616"/>
    </ligand>
</feature>
<dbReference type="PRINTS" id="PR00119">
    <property type="entry name" value="CATATPASE"/>
</dbReference>
<dbReference type="InterPro" id="IPR001757">
    <property type="entry name" value="P_typ_ATPase"/>
</dbReference>
<keyword evidence="5 13" id="KW-0547">Nucleotide-binding</keyword>
<dbReference type="AlphaFoldDB" id="A0AAF3EWS6"/>
<feature type="transmembrane region" description="Helical" evidence="15">
    <location>
        <begin position="320"/>
        <end position="341"/>
    </location>
</feature>
<keyword evidence="8 15" id="KW-1278">Translocase</keyword>
<feature type="binding site" evidence="13">
    <location>
        <position position="724"/>
    </location>
    <ligand>
        <name>ATP</name>
        <dbReference type="ChEBI" id="CHEBI:30616"/>
    </ligand>
</feature>
<dbReference type="GO" id="GO:0016887">
    <property type="term" value="F:ATP hydrolysis activity"/>
    <property type="evidence" value="ECO:0007669"/>
    <property type="project" value="InterPro"/>
</dbReference>
<dbReference type="Pfam" id="PF16212">
    <property type="entry name" value="PhoLip_ATPase_C"/>
    <property type="match status" value="1"/>
</dbReference>
<feature type="binding site" evidence="13">
    <location>
        <position position="940"/>
    </location>
    <ligand>
        <name>ATP</name>
        <dbReference type="ChEBI" id="CHEBI:30616"/>
    </ligand>
</feature>
<evidence type="ECO:0000313" key="18">
    <source>
        <dbReference type="Proteomes" id="UP000887575"/>
    </source>
</evidence>
<dbReference type="PANTHER" id="PTHR24092">
    <property type="entry name" value="PROBABLE PHOSPHOLIPID-TRANSPORTING ATPASE"/>
    <property type="match status" value="1"/>
</dbReference>
<dbReference type="InterPro" id="IPR023299">
    <property type="entry name" value="ATPase_P-typ_cyto_dom_N"/>
</dbReference>
<comment type="similarity">
    <text evidence="2 15">Belongs to the cation transport ATPase (P-type) (TC 3.A.3) family. Type IV subfamily.</text>
</comment>
<feature type="binding site" evidence="13">
    <location>
        <position position="438"/>
    </location>
    <ligand>
        <name>ATP</name>
        <dbReference type="ChEBI" id="CHEBI:30616"/>
    </ligand>
</feature>
<dbReference type="SUPFAM" id="SSF81665">
    <property type="entry name" value="Calcium ATPase, transmembrane domain M"/>
    <property type="match status" value="1"/>
</dbReference>
<dbReference type="InterPro" id="IPR023298">
    <property type="entry name" value="ATPase_P-typ_TM_dom_sf"/>
</dbReference>
<feature type="transmembrane region" description="Helical" evidence="15">
    <location>
        <begin position="1021"/>
        <end position="1041"/>
    </location>
</feature>
<dbReference type="Gene3D" id="2.70.150.10">
    <property type="entry name" value="Calcium-transporting ATPase, cytoplasmic transduction domain A"/>
    <property type="match status" value="1"/>
</dbReference>
<evidence type="ECO:0000256" key="10">
    <source>
        <dbReference type="ARBA" id="ARBA00023136"/>
    </source>
</evidence>
<dbReference type="Pfam" id="PF13246">
    <property type="entry name" value="Cation_ATPase"/>
    <property type="match status" value="1"/>
</dbReference>
<evidence type="ECO:0000256" key="4">
    <source>
        <dbReference type="ARBA" id="ARBA00022723"/>
    </source>
</evidence>